<name>A0AAV4NAI0_CAEEX</name>
<proteinExistence type="predicted"/>
<protein>
    <submittedName>
        <fullName evidence="1">Uncharacterized protein</fullName>
    </submittedName>
</protein>
<gene>
    <name evidence="1" type="ORF">CEXT_727041</name>
</gene>
<accession>A0AAV4NAI0</accession>
<evidence type="ECO:0000313" key="2">
    <source>
        <dbReference type="Proteomes" id="UP001054945"/>
    </source>
</evidence>
<organism evidence="1 2">
    <name type="scientific">Caerostris extrusa</name>
    <name type="common">Bark spider</name>
    <name type="synonym">Caerostris bankana</name>
    <dbReference type="NCBI Taxonomy" id="172846"/>
    <lineage>
        <taxon>Eukaryota</taxon>
        <taxon>Metazoa</taxon>
        <taxon>Ecdysozoa</taxon>
        <taxon>Arthropoda</taxon>
        <taxon>Chelicerata</taxon>
        <taxon>Arachnida</taxon>
        <taxon>Araneae</taxon>
        <taxon>Araneomorphae</taxon>
        <taxon>Entelegynae</taxon>
        <taxon>Araneoidea</taxon>
        <taxon>Araneidae</taxon>
        <taxon>Caerostris</taxon>
    </lineage>
</organism>
<dbReference type="AlphaFoldDB" id="A0AAV4NAI0"/>
<keyword evidence="2" id="KW-1185">Reference proteome</keyword>
<reference evidence="1 2" key="1">
    <citation type="submission" date="2021-06" db="EMBL/GenBank/DDBJ databases">
        <title>Caerostris extrusa draft genome.</title>
        <authorList>
            <person name="Kono N."/>
            <person name="Arakawa K."/>
        </authorList>
    </citation>
    <scope>NUCLEOTIDE SEQUENCE [LARGE SCALE GENOMIC DNA]</scope>
</reference>
<sequence>MEYSLSERLEPLSSVLGDGDVLVQDHPGLHVLGDLRDAGVDLPDLGLEHVHLLVDQACERKVSISDIRTTETEAVIL</sequence>
<dbReference type="EMBL" id="BPLR01020685">
    <property type="protein sequence ID" value="GIX81503.1"/>
    <property type="molecule type" value="Genomic_DNA"/>
</dbReference>
<dbReference type="Proteomes" id="UP001054945">
    <property type="component" value="Unassembled WGS sequence"/>
</dbReference>
<comment type="caution">
    <text evidence="1">The sequence shown here is derived from an EMBL/GenBank/DDBJ whole genome shotgun (WGS) entry which is preliminary data.</text>
</comment>
<evidence type="ECO:0000313" key="1">
    <source>
        <dbReference type="EMBL" id="GIX81503.1"/>
    </source>
</evidence>